<name>A0ABR0FEG6_9PEZI</name>
<dbReference type="Proteomes" id="UP001322138">
    <property type="component" value="Unassembled WGS sequence"/>
</dbReference>
<accession>A0ABR0FEG6</accession>
<reference evidence="1 2" key="1">
    <citation type="journal article" date="2023" name="bioRxiv">
        <title>High-quality genome assemblies of four members of thePodospora anserinaspecies complex.</title>
        <authorList>
            <person name="Ament-Velasquez S.L."/>
            <person name="Vogan A.A."/>
            <person name="Wallerman O."/>
            <person name="Hartmann F."/>
            <person name="Gautier V."/>
            <person name="Silar P."/>
            <person name="Giraud T."/>
            <person name="Johannesson H."/>
        </authorList>
    </citation>
    <scope>NUCLEOTIDE SEQUENCE [LARGE SCALE GENOMIC DNA]</scope>
    <source>
        <strain evidence="1 2">CBS 112042</strain>
    </source>
</reference>
<evidence type="ECO:0000313" key="1">
    <source>
        <dbReference type="EMBL" id="KAK4642361.1"/>
    </source>
</evidence>
<dbReference type="GeneID" id="87899501"/>
<dbReference type="EMBL" id="JAFFGZ010000007">
    <property type="protein sequence ID" value="KAK4642361.1"/>
    <property type="molecule type" value="Genomic_DNA"/>
</dbReference>
<gene>
    <name evidence="1" type="ORF">QC761_508078</name>
</gene>
<sequence length="145" mass="16588">MPKNVFDWEPICAILMEGRGPADLPPPALFMSTARALIVNLHQEKKIPIRRLIRDCKEMRDNSGDVFKIQFGNLPVKVIIRRQFFQLTLTWLEGMLQKACETAVAGMDDYDGIPSDQDILNSEPDWVEVTGLEDWVWVEKTDVEA</sequence>
<comment type="caution">
    <text evidence="1">The sequence shown here is derived from an EMBL/GenBank/DDBJ whole genome shotgun (WGS) entry which is preliminary data.</text>
</comment>
<proteinExistence type="predicted"/>
<keyword evidence="2" id="KW-1185">Reference proteome</keyword>
<protein>
    <submittedName>
        <fullName evidence="1">Uncharacterized protein</fullName>
    </submittedName>
</protein>
<organism evidence="1 2">
    <name type="scientific">Podospora bellae-mahoneyi</name>
    <dbReference type="NCBI Taxonomy" id="2093777"/>
    <lineage>
        <taxon>Eukaryota</taxon>
        <taxon>Fungi</taxon>
        <taxon>Dikarya</taxon>
        <taxon>Ascomycota</taxon>
        <taxon>Pezizomycotina</taxon>
        <taxon>Sordariomycetes</taxon>
        <taxon>Sordariomycetidae</taxon>
        <taxon>Sordariales</taxon>
        <taxon>Podosporaceae</taxon>
        <taxon>Podospora</taxon>
    </lineage>
</organism>
<evidence type="ECO:0000313" key="2">
    <source>
        <dbReference type="Proteomes" id="UP001322138"/>
    </source>
</evidence>
<dbReference type="RefSeq" id="XP_062731337.1">
    <property type="nucleotide sequence ID" value="XM_062880019.1"/>
</dbReference>